<evidence type="ECO:0000256" key="1">
    <source>
        <dbReference type="SAM" id="MobiDB-lite"/>
    </source>
</evidence>
<reference evidence="2" key="1">
    <citation type="submission" date="2020-05" db="EMBL/GenBank/DDBJ databases">
        <title>Mycena genomes resolve the evolution of fungal bioluminescence.</title>
        <authorList>
            <person name="Tsai I.J."/>
        </authorList>
    </citation>
    <scope>NUCLEOTIDE SEQUENCE</scope>
    <source>
        <strain evidence="2">171206Taipei</strain>
    </source>
</reference>
<keyword evidence="3" id="KW-1185">Reference proteome</keyword>
<evidence type="ECO:0000313" key="2">
    <source>
        <dbReference type="EMBL" id="KAF7290265.1"/>
    </source>
</evidence>
<organism evidence="2 3">
    <name type="scientific">Mycena indigotica</name>
    <dbReference type="NCBI Taxonomy" id="2126181"/>
    <lineage>
        <taxon>Eukaryota</taxon>
        <taxon>Fungi</taxon>
        <taxon>Dikarya</taxon>
        <taxon>Basidiomycota</taxon>
        <taxon>Agaricomycotina</taxon>
        <taxon>Agaricomycetes</taxon>
        <taxon>Agaricomycetidae</taxon>
        <taxon>Agaricales</taxon>
        <taxon>Marasmiineae</taxon>
        <taxon>Mycenaceae</taxon>
        <taxon>Mycena</taxon>
    </lineage>
</organism>
<dbReference type="Proteomes" id="UP000636479">
    <property type="component" value="Unassembled WGS sequence"/>
</dbReference>
<name>A0A8H6S117_9AGAR</name>
<dbReference type="RefSeq" id="XP_037213843.1">
    <property type="nucleotide sequence ID" value="XM_037369847.1"/>
</dbReference>
<proteinExistence type="predicted"/>
<gene>
    <name evidence="2" type="ORF">MIND_01340300</name>
</gene>
<dbReference type="OrthoDB" id="2851025at2759"/>
<comment type="caution">
    <text evidence="2">The sequence shown here is derived from an EMBL/GenBank/DDBJ whole genome shotgun (WGS) entry which is preliminary data.</text>
</comment>
<accession>A0A8H6S117</accession>
<evidence type="ECO:0000313" key="3">
    <source>
        <dbReference type="Proteomes" id="UP000636479"/>
    </source>
</evidence>
<dbReference type="GeneID" id="59352363"/>
<dbReference type="EMBL" id="JACAZF010000015">
    <property type="protein sequence ID" value="KAF7290265.1"/>
    <property type="molecule type" value="Genomic_DNA"/>
</dbReference>
<sequence>MPFSRIIDVKHFLLHTPMSLSLLKPQSLNKIKWLRVQPEPTNSSLIAALLPDDVLLEIVRLSAETDTASALTLAVCSKAVGRAAETVLYASVTLSSISAIRTFCSTLRSKSRHILAVLRRLTLRIPTPPLFDDFWALVGARCPRLAHLTVCDAEIAALLRPGLRVRPTRLTLLADPARGSKLRESVLFFATRYGVGFAGPVVPELDEIVRRVLGADPDPDPALYSRLTHVHIASAWPDAGWYTVPAVFALLRARPAQLRQVTHVALRGTGGEMVAGVWEDVRRLPALRVAVFALPPYRGGWTETGPRDPRFVAFGAGDVDLDDDGDGDGEESPHWAWAERKIEERRQKAVDSSQKPTPANRSEAGPSH</sequence>
<protein>
    <submittedName>
        <fullName evidence="2">Uncharacterized protein</fullName>
    </submittedName>
</protein>
<feature type="compositionally biased region" description="Polar residues" evidence="1">
    <location>
        <begin position="350"/>
        <end position="360"/>
    </location>
</feature>
<feature type="region of interest" description="Disordered" evidence="1">
    <location>
        <begin position="343"/>
        <end position="368"/>
    </location>
</feature>
<dbReference type="AlphaFoldDB" id="A0A8H6S117"/>